<evidence type="ECO:0000259" key="1">
    <source>
        <dbReference type="PROSITE" id="PS50925"/>
    </source>
</evidence>
<dbReference type="Pfam" id="PF04940">
    <property type="entry name" value="BLUF"/>
    <property type="match status" value="1"/>
</dbReference>
<dbReference type="EMBL" id="BAABBY010000010">
    <property type="protein sequence ID" value="GAA4210965.1"/>
    <property type="molecule type" value="Genomic_DNA"/>
</dbReference>
<protein>
    <recommendedName>
        <fullName evidence="1">BLUF domain-containing protein</fullName>
    </recommendedName>
</protein>
<dbReference type="InterPro" id="IPR007024">
    <property type="entry name" value="BLUF_domain"/>
</dbReference>
<accession>A0ABP8BNE9</accession>
<evidence type="ECO:0000313" key="2">
    <source>
        <dbReference type="EMBL" id="GAA4210965.1"/>
    </source>
</evidence>
<comment type="caution">
    <text evidence="2">The sequence shown here is derived from an EMBL/GenBank/DDBJ whole genome shotgun (WGS) entry which is preliminary data.</text>
</comment>
<reference evidence="3" key="1">
    <citation type="journal article" date="2019" name="Int. J. Syst. Evol. Microbiol.">
        <title>The Global Catalogue of Microorganisms (GCM) 10K type strain sequencing project: providing services to taxonomists for standard genome sequencing and annotation.</title>
        <authorList>
            <consortium name="The Broad Institute Genomics Platform"/>
            <consortium name="The Broad Institute Genome Sequencing Center for Infectious Disease"/>
            <person name="Wu L."/>
            <person name="Ma J."/>
        </authorList>
    </citation>
    <scope>NUCLEOTIDE SEQUENCE [LARGE SCALE GENOMIC DNA]</scope>
    <source>
        <strain evidence="3">JCM 17626</strain>
    </source>
</reference>
<dbReference type="SUPFAM" id="SSF54975">
    <property type="entry name" value="Acylphosphatase/BLUF domain-like"/>
    <property type="match status" value="1"/>
</dbReference>
<gene>
    <name evidence="2" type="ORF">GCM10022289_39180</name>
</gene>
<name>A0ABP8BNE9_9SPHI</name>
<dbReference type="PROSITE" id="PS50925">
    <property type="entry name" value="BLUF"/>
    <property type="match status" value="1"/>
</dbReference>
<organism evidence="2 3">
    <name type="scientific">Pedobacter jeongneungensis</name>
    <dbReference type="NCBI Taxonomy" id="947309"/>
    <lineage>
        <taxon>Bacteria</taxon>
        <taxon>Pseudomonadati</taxon>
        <taxon>Bacteroidota</taxon>
        <taxon>Sphingobacteriia</taxon>
        <taxon>Sphingobacteriales</taxon>
        <taxon>Sphingobacteriaceae</taxon>
        <taxon>Pedobacter</taxon>
    </lineage>
</organism>
<proteinExistence type="predicted"/>
<dbReference type="Gene3D" id="3.30.70.100">
    <property type="match status" value="1"/>
</dbReference>
<keyword evidence="3" id="KW-1185">Reference proteome</keyword>
<dbReference type="InterPro" id="IPR036046">
    <property type="entry name" value="Acylphosphatase-like_dom_sf"/>
</dbReference>
<dbReference type="RefSeq" id="WP_344853109.1">
    <property type="nucleotide sequence ID" value="NZ_BAABBY010000010.1"/>
</dbReference>
<evidence type="ECO:0000313" key="3">
    <source>
        <dbReference type="Proteomes" id="UP001501772"/>
    </source>
</evidence>
<sequence>MEPENKNMPPVFYLIYSSVESKVFDADMIKTLINQSRDFNKQNDITGILLYVKGQQITKSKGRFMQLLEGDERIVRKLYKKIMKDTRHESVVLLQIGKYDQCIFSDWGMGFEDSDDETFQSISGHFNLNDIIEYCNKSAPSDAPLQFLRSFYNEV</sequence>
<feature type="domain" description="BLUF" evidence="1">
    <location>
        <begin position="11"/>
        <end position="110"/>
    </location>
</feature>
<dbReference type="SMART" id="SM01034">
    <property type="entry name" value="BLUF"/>
    <property type="match status" value="1"/>
</dbReference>
<dbReference type="Proteomes" id="UP001501772">
    <property type="component" value="Unassembled WGS sequence"/>
</dbReference>